<dbReference type="RefSeq" id="WP_184529280.1">
    <property type="nucleotide sequence ID" value="NZ_JACHGK010000021.1"/>
</dbReference>
<dbReference type="InterPro" id="IPR010982">
    <property type="entry name" value="Lambda_DNA-bd_dom_sf"/>
</dbReference>
<accession>A0A7X0HXF6</accession>
<reference evidence="2 3" key="1">
    <citation type="submission" date="2020-08" db="EMBL/GenBank/DDBJ databases">
        <title>Genomic Encyclopedia of Type Strains, Phase IV (KMG-IV): sequencing the most valuable type-strain genomes for metagenomic binning, comparative biology and taxonomic classification.</title>
        <authorList>
            <person name="Goeker M."/>
        </authorList>
    </citation>
    <scope>NUCLEOTIDE SEQUENCE [LARGE SCALE GENOMIC DNA]</scope>
    <source>
        <strain evidence="2 3">DSM 5391</strain>
    </source>
</reference>
<dbReference type="GO" id="GO:0003677">
    <property type="term" value="F:DNA binding"/>
    <property type="evidence" value="ECO:0007669"/>
    <property type="project" value="UniProtKB-KW"/>
</dbReference>
<dbReference type="InterPro" id="IPR001387">
    <property type="entry name" value="Cro/C1-type_HTH"/>
</dbReference>
<feature type="domain" description="HTH cro/C1-type" evidence="1">
    <location>
        <begin position="6"/>
        <end position="42"/>
    </location>
</feature>
<dbReference type="Proteomes" id="UP000531594">
    <property type="component" value="Unassembled WGS sequence"/>
</dbReference>
<dbReference type="AlphaFoldDB" id="A0A7X0HXF6"/>
<comment type="caution">
    <text evidence="2">The sequence shown here is derived from an EMBL/GenBank/DDBJ whole genome shotgun (WGS) entry which is preliminary data.</text>
</comment>
<keyword evidence="3" id="KW-1185">Reference proteome</keyword>
<protein>
    <submittedName>
        <fullName evidence="2">DNA-binding XRE family transcriptional regulator</fullName>
    </submittedName>
</protein>
<gene>
    <name evidence="2" type="ORF">HNR53_004061</name>
</gene>
<dbReference type="EMBL" id="JACHGK010000021">
    <property type="protein sequence ID" value="MBB6447381.1"/>
    <property type="molecule type" value="Genomic_DNA"/>
</dbReference>
<dbReference type="SUPFAM" id="SSF47413">
    <property type="entry name" value="lambda repressor-like DNA-binding domains"/>
    <property type="match status" value="1"/>
</dbReference>
<evidence type="ECO:0000313" key="2">
    <source>
        <dbReference type="EMBL" id="MBB6447381.1"/>
    </source>
</evidence>
<name>A0A7X0HXF6_9BACI</name>
<sequence length="71" mass="7849">MNPQLFKLMRQAAGYSQSGLAAAIGVSPTLICLTEKGEKRISKRVEKGFREIVEVTEEREILAGMLLKNKA</sequence>
<proteinExistence type="predicted"/>
<evidence type="ECO:0000313" key="3">
    <source>
        <dbReference type="Proteomes" id="UP000531594"/>
    </source>
</evidence>
<keyword evidence="2" id="KW-0238">DNA-binding</keyword>
<organism evidence="2 3">
    <name type="scientific">Bacillus benzoevorans</name>
    <dbReference type="NCBI Taxonomy" id="1456"/>
    <lineage>
        <taxon>Bacteria</taxon>
        <taxon>Bacillati</taxon>
        <taxon>Bacillota</taxon>
        <taxon>Bacilli</taxon>
        <taxon>Bacillales</taxon>
        <taxon>Bacillaceae</taxon>
        <taxon>Bacillus</taxon>
    </lineage>
</organism>
<dbReference type="PROSITE" id="PS50943">
    <property type="entry name" value="HTH_CROC1"/>
    <property type="match status" value="1"/>
</dbReference>
<dbReference type="Gene3D" id="1.10.260.40">
    <property type="entry name" value="lambda repressor-like DNA-binding domains"/>
    <property type="match status" value="1"/>
</dbReference>
<evidence type="ECO:0000259" key="1">
    <source>
        <dbReference type="PROSITE" id="PS50943"/>
    </source>
</evidence>